<keyword evidence="6" id="KW-0964">Secreted</keyword>
<dbReference type="VEuPathDB" id="FungiDB:TRICI_005437"/>
<evidence type="ECO:0000256" key="12">
    <source>
        <dbReference type="ARBA" id="ARBA00023295"/>
    </source>
</evidence>
<evidence type="ECO:0000256" key="5">
    <source>
        <dbReference type="ARBA" id="ARBA00012755"/>
    </source>
</evidence>
<evidence type="ECO:0000256" key="9">
    <source>
        <dbReference type="ARBA" id="ARBA00022801"/>
    </source>
</evidence>
<dbReference type="Pfam" id="PF16499">
    <property type="entry name" value="Melibiase_2"/>
    <property type="match status" value="1"/>
</dbReference>
<dbReference type="PANTHER" id="PTHR11452">
    <property type="entry name" value="ALPHA-GALACTOSIDASE/ALPHA-N-ACETYLGALACTOSAMINIDASE"/>
    <property type="match status" value="1"/>
</dbReference>
<dbReference type="CDD" id="cd14792">
    <property type="entry name" value="GH27"/>
    <property type="match status" value="1"/>
</dbReference>
<sequence>MKLLSTSILLAIAAAIIKPAEAKPPMGFNNWARFMCDLNETLFTDTADAMLDKGLLDAGYDRINLDDCWPKHERDEEGRLQWDTDLFPNGLPWLGKYFKEKGFKFGIYSDVGNLTCGKYPGSYGYEKLDAETFASWGIDFLKLDGCNVPNPENKEEADNYIELYHKWHGILSDLDEPMMFSESAPAYFCDGQPLDNWFKVMDNMPPNGELARHSWDVINYGVEGDHWESVMSNYKANLLLARYQSKSFANDPDFLIADDEELTMDERRSQFALWSSMSAPLIISAYIPDLKDDVVEYLTNRDLIAVDQDDLGRQATVVSQNDDLDVLSKDLSNGDRLLTVFNKADTAKSFSIPLTRAGYTKSSCSFKVKELWSGKESKATNKIDTGSINSHATKVYRITASDDNCKQIVQTGQIFTSPNIYDTTCLSSDNQKVSFVKCNGNDAQVWQVRKDGTINNLDNKDNCLTEKDGQISYSTCDESDSQNWSYNIHGYLINKDTNHCLTVKNDNTTVTATDCKHNSYLQTFALPISP</sequence>
<dbReference type="OrthoDB" id="5795902at2759"/>
<evidence type="ECO:0000256" key="1">
    <source>
        <dbReference type="ARBA" id="ARBA00001255"/>
    </source>
</evidence>
<dbReference type="SUPFAM" id="SSF51011">
    <property type="entry name" value="Glycosyl hydrolase domain"/>
    <property type="match status" value="1"/>
</dbReference>
<evidence type="ECO:0000256" key="8">
    <source>
        <dbReference type="ARBA" id="ARBA00022734"/>
    </source>
</evidence>
<dbReference type="InterPro" id="IPR041233">
    <property type="entry name" value="Melibiase_C"/>
</dbReference>
<dbReference type="FunFam" id="3.20.20.70:FF:000177">
    <property type="entry name" value="Alpha-galactosidase"/>
    <property type="match status" value="1"/>
</dbReference>
<keyword evidence="9 13" id="KW-0378">Hydrolase</keyword>
<comment type="function">
    <text evidence="2">Hydrolyzes a variety of simple alpha-D-galactoside as well as more complex molecules such as oligosaccharides and polysaccharides.</text>
</comment>
<keyword evidence="17" id="KW-1185">Reference proteome</keyword>
<comment type="caution">
    <text evidence="16">The sequence shown here is derived from an EMBL/GenBank/DDBJ whole genome shotgun (WGS) entry which is preliminary data.</text>
</comment>
<dbReference type="GO" id="GO:0030246">
    <property type="term" value="F:carbohydrate binding"/>
    <property type="evidence" value="ECO:0007669"/>
    <property type="project" value="UniProtKB-KW"/>
</dbReference>
<keyword evidence="10 13" id="KW-1015">Disulfide bond</keyword>
<dbReference type="PANTHER" id="PTHR11452:SF91">
    <property type="entry name" value="ALPHA-GALACTOSIDASE A-RELATED"/>
    <property type="match status" value="1"/>
</dbReference>
<dbReference type="InterPro" id="IPR035992">
    <property type="entry name" value="Ricin_B-like_lectins"/>
</dbReference>
<protein>
    <recommendedName>
        <fullName evidence="5 13">Alpha-galactosidase</fullName>
        <ecNumber evidence="5 13">3.2.1.22</ecNumber>
    </recommendedName>
    <alternativeName>
        <fullName evidence="13">Melibiase</fullName>
    </alternativeName>
</protein>
<keyword evidence="11" id="KW-0325">Glycoprotein</keyword>
<dbReference type="GO" id="GO:0005576">
    <property type="term" value="C:extracellular region"/>
    <property type="evidence" value="ECO:0007669"/>
    <property type="project" value="UniProtKB-SubCell"/>
</dbReference>
<gene>
    <name evidence="16" type="ORF">TRICI_005437</name>
</gene>
<comment type="catalytic activity">
    <reaction evidence="1 13">
        <text>Hydrolysis of terminal, non-reducing alpha-D-galactose residues in alpha-D-galactosides, including galactose oligosaccharides, galactomannans and galactolipids.</text>
        <dbReference type="EC" id="3.2.1.22"/>
    </reaction>
</comment>
<name>A0A642USR2_9ASCO</name>
<dbReference type="InterPro" id="IPR002241">
    <property type="entry name" value="Glyco_hydro_27"/>
</dbReference>
<dbReference type="SUPFAM" id="SSF50370">
    <property type="entry name" value="Ricin B-like lectins"/>
    <property type="match status" value="1"/>
</dbReference>
<dbReference type="CDD" id="cd23425">
    <property type="entry name" value="beta-trefoil_Ricin_AglA"/>
    <property type="match status" value="1"/>
</dbReference>
<evidence type="ECO:0000256" key="4">
    <source>
        <dbReference type="ARBA" id="ARBA00009743"/>
    </source>
</evidence>
<dbReference type="Gene3D" id="2.60.40.1180">
    <property type="entry name" value="Golgi alpha-mannosidase II"/>
    <property type="match status" value="1"/>
</dbReference>
<dbReference type="PROSITE" id="PS00512">
    <property type="entry name" value="ALPHA_GALACTOSIDASE"/>
    <property type="match status" value="1"/>
</dbReference>
<feature type="chain" id="PRO_5024920276" description="Alpha-galactosidase" evidence="14">
    <location>
        <begin position="23"/>
        <end position="530"/>
    </location>
</feature>
<dbReference type="InterPro" id="IPR017853">
    <property type="entry name" value="GH"/>
</dbReference>
<evidence type="ECO:0000256" key="2">
    <source>
        <dbReference type="ARBA" id="ARBA00003969"/>
    </source>
</evidence>
<feature type="signal peptide" evidence="14">
    <location>
        <begin position="1"/>
        <end position="22"/>
    </location>
</feature>
<dbReference type="SUPFAM" id="SSF51445">
    <property type="entry name" value="(Trans)glycosidases"/>
    <property type="match status" value="1"/>
</dbReference>
<evidence type="ECO:0000313" key="16">
    <source>
        <dbReference type="EMBL" id="KAA8904631.1"/>
    </source>
</evidence>
<dbReference type="PROSITE" id="PS50231">
    <property type="entry name" value="RICIN_B_LECTIN"/>
    <property type="match status" value="1"/>
</dbReference>
<dbReference type="EMBL" id="SWFS01000427">
    <property type="protein sequence ID" value="KAA8904631.1"/>
    <property type="molecule type" value="Genomic_DNA"/>
</dbReference>
<accession>A0A642USR2</accession>
<dbReference type="Gene3D" id="3.20.20.70">
    <property type="entry name" value="Aldolase class I"/>
    <property type="match status" value="1"/>
</dbReference>
<evidence type="ECO:0000256" key="14">
    <source>
        <dbReference type="SAM" id="SignalP"/>
    </source>
</evidence>
<evidence type="ECO:0000256" key="13">
    <source>
        <dbReference type="RuleBase" id="RU361168"/>
    </source>
</evidence>
<comment type="subcellular location">
    <subcellularLocation>
        <location evidence="3">Secreted</location>
    </subcellularLocation>
</comment>
<evidence type="ECO:0000256" key="11">
    <source>
        <dbReference type="ARBA" id="ARBA00023180"/>
    </source>
</evidence>
<reference evidence="16" key="1">
    <citation type="journal article" date="2019" name="G3 (Bethesda)">
        <title>Genome Assemblies of Two Rare Opportunistic Yeast Pathogens: Diutina rugosa (syn. Candida rugosa) and Trichomonascus ciferrii (syn. Candida ciferrii).</title>
        <authorList>
            <person name="Mixao V."/>
            <person name="Saus E."/>
            <person name="Hansen A.P."/>
            <person name="Lass-Florl C."/>
            <person name="Gabaldon T."/>
        </authorList>
    </citation>
    <scope>NUCLEOTIDE SEQUENCE</scope>
    <source>
        <strain evidence="16">CBS 4856</strain>
    </source>
</reference>
<organism evidence="16 17">
    <name type="scientific">Trichomonascus ciferrii</name>
    <dbReference type="NCBI Taxonomy" id="44093"/>
    <lineage>
        <taxon>Eukaryota</taxon>
        <taxon>Fungi</taxon>
        <taxon>Dikarya</taxon>
        <taxon>Ascomycota</taxon>
        <taxon>Saccharomycotina</taxon>
        <taxon>Dipodascomycetes</taxon>
        <taxon>Dipodascales</taxon>
        <taxon>Trichomonascaceae</taxon>
        <taxon>Trichomonascus</taxon>
        <taxon>Trichomonascus ciferrii complex</taxon>
    </lineage>
</organism>
<feature type="domain" description="Ricin B lectin" evidence="15">
    <location>
        <begin position="411"/>
        <end position="527"/>
    </location>
</feature>
<dbReference type="InterPro" id="IPR013785">
    <property type="entry name" value="Aldolase_TIM"/>
</dbReference>
<keyword evidence="12 13" id="KW-0326">Glycosidase</keyword>
<keyword evidence="8" id="KW-0430">Lectin</keyword>
<dbReference type="InterPro" id="IPR000772">
    <property type="entry name" value="Ricin_B_lectin"/>
</dbReference>
<proteinExistence type="inferred from homology"/>
<dbReference type="EC" id="3.2.1.22" evidence="5 13"/>
<evidence type="ECO:0000259" key="15">
    <source>
        <dbReference type="SMART" id="SM00458"/>
    </source>
</evidence>
<comment type="similarity">
    <text evidence="4 13">Belongs to the glycosyl hydrolase 27 family.</text>
</comment>
<dbReference type="Pfam" id="PF00652">
    <property type="entry name" value="Ricin_B_lectin"/>
    <property type="match status" value="1"/>
</dbReference>
<evidence type="ECO:0000313" key="17">
    <source>
        <dbReference type="Proteomes" id="UP000761534"/>
    </source>
</evidence>
<dbReference type="GO" id="GO:0005975">
    <property type="term" value="P:carbohydrate metabolic process"/>
    <property type="evidence" value="ECO:0007669"/>
    <property type="project" value="InterPro"/>
</dbReference>
<evidence type="ECO:0000256" key="10">
    <source>
        <dbReference type="ARBA" id="ARBA00023157"/>
    </source>
</evidence>
<dbReference type="InterPro" id="IPR000111">
    <property type="entry name" value="Glyco_hydro_27/36_CS"/>
</dbReference>
<evidence type="ECO:0000256" key="7">
    <source>
        <dbReference type="ARBA" id="ARBA00022729"/>
    </source>
</evidence>
<dbReference type="Pfam" id="PF17801">
    <property type="entry name" value="Melibiase_C"/>
    <property type="match status" value="1"/>
</dbReference>
<dbReference type="Proteomes" id="UP000761534">
    <property type="component" value="Unassembled WGS sequence"/>
</dbReference>
<evidence type="ECO:0000256" key="3">
    <source>
        <dbReference type="ARBA" id="ARBA00004613"/>
    </source>
</evidence>
<dbReference type="SMART" id="SM00458">
    <property type="entry name" value="RICIN"/>
    <property type="match status" value="1"/>
</dbReference>
<dbReference type="InterPro" id="IPR013780">
    <property type="entry name" value="Glyco_hydro_b"/>
</dbReference>
<keyword evidence="7 14" id="KW-0732">Signal</keyword>
<dbReference type="Gene3D" id="2.80.10.50">
    <property type="match status" value="1"/>
</dbReference>
<dbReference type="AlphaFoldDB" id="A0A642USR2"/>
<dbReference type="GO" id="GO:0004557">
    <property type="term" value="F:alpha-galactosidase activity"/>
    <property type="evidence" value="ECO:0007669"/>
    <property type="project" value="UniProtKB-EC"/>
</dbReference>
<evidence type="ECO:0000256" key="6">
    <source>
        <dbReference type="ARBA" id="ARBA00022525"/>
    </source>
</evidence>
<dbReference type="PRINTS" id="PR00740">
    <property type="entry name" value="GLHYDRLASE27"/>
</dbReference>